<dbReference type="EMBL" id="LLFE01000105">
    <property type="protein sequence ID" value="KQD15858.1"/>
    <property type="molecule type" value="Genomic_DNA"/>
</dbReference>
<evidence type="ECO:0000256" key="1">
    <source>
        <dbReference type="SAM" id="Phobius"/>
    </source>
</evidence>
<comment type="caution">
    <text evidence="2">The sequence shown here is derived from an EMBL/GenBank/DDBJ whole genome shotgun (WGS) entry which is preliminary data.</text>
</comment>
<accession>A0AB73FC69</accession>
<gene>
    <name evidence="2" type="ORF">APD06_09895</name>
</gene>
<organism evidence="2 3">
    <name type="scientific">Acinetobacter baumannii</name>
    <dbReference type="NCBI Taxonomy" id="470"/>
    <lineage>
        <taxon>Bacteria</taxon>
        <taxon>Pseudomonadati</taxon>
        <taxon>Pseudomonadota</taxon>
        <taxon>Gammaproteobacteria</taxon>
        <taxon>Moraxellales</taxon>
        <taxon>Moraxellaceae</taxon>
        <taxon>Acinetobacter</taxon>
        <taxon>Acinetobacter calcoaceticus/baumannii complex</taxon>
    </lineage>
</organism>
<sequence>MQQSPIDCIAIAFALIAKEETKASLVNIFIEHSPKSIYFLTLTTLTVSSCIFLLWQPKLPILE</sequence>
<evidence type="ECO:0000313" key="3">
    <source>
        <dbReference type="Proteomes" id="UP000051322"/>
    </source>
</evidence>
<keyword evidence="1" id="KW-1133">Transmembrane helix</keyword>
<reference evidence="2 3" key="1">
    <citation type="submission" date="2015-10" db="EMBL/GenBank/DDBJ databases">
        <title>The utility of whole genome sequencing in characterizing Acinetobacter epidemiology and analyzing hospital outbreaks.</title>
        <authorList>
            <person name="Ozer E.A."/>
            <person name="Fitzpatrick M.A."/>
            <person name="Hauser A.R."/>
        </authorList>
    </citation>
    <scope>NUCLEOTIDE SEQUENCE [LARGE SCALE GENOMIC DNA]</scope>
    <source>
        <strain evidence="2 3">ABBL059</strain>
    </source>
</reference>
<keyword evidence="1" id="KW-0812">Transmembrane</keyword>
<protein>
    <submittedName>
        <fullName evidence="2">Uncharacterized protein</fullName>
    </submittedName>
</protein>
<feature type="transmembrane region" description="Helical" evidence="1">
    <location>
        <begin position="37"/>
        <end position="55"/>
    </location>
</feature>
<dbReference type="Proteomes" id="UP000051322">
    <property type="component" value="Unassembled WGS sequence"/>
</dbReference>
<proteinExistence type="predicted"/>
<keyword evidence="1" id="KW-0472">Membrane</keyword>
<name>A0AB73FC69_ACIBA</name>
<dbReference type="AlphaFoldDB" id="A0AB73FC69"/>
<evidence type="ECO:0000313" key="2">
    <source>
        <dbReference type="EMBL" id="KQD15858.1"/>
    </source>
</evidence>